<dbReference type="Gene3D" id="1.10.287.130">
    <property type="match status" value="1"/>
</dbReference>
<dbReference type="SMART" id="SM00387">
    <property type="entry name" value="HATPase_c"/>
    <property type="match status" value="1"/>
</dbReference>
<dbReference type="STRING" id="1429043.X474_23650"/>
<keyword evidence="3" id="KW-0597">Phosphoprotein</keyword>
<dbReference type="Proteomes" id="UP000032233">
    <property type="component" value="Unassembled WGS sequence"/>
</dbReference>
<evidence type="ECO:0000313" key="12">
    <source>
        <dbReference type="Proteomes" id="UP000032233"/>
    </source>
</evidence>
<evidence type="ECO:0000256" key="5">
    <source>
        <dbReference type="ARBA" id="ARBA00022741"/>
    </source>
</evidence>
<keyword evidence="4" id="KW-0808">Transferase</keyword>
<organism evidence="11 12">
    <name type="scientific">Dethiosulfatarculus sandiegensis</name>
    <dbReference type="NCBI Taxonomy" id="1429043"/>
    <lineage>
        <taxon>Bacteria</taxon>
        <taxon>Pseudomonadati</taxon>
        <taxon>Thermodesulfobacteriota</taxon>
        <taxon>Desulfarculia</taxon>
        <taxon>Desulfarculales</taxon>
        <taxon>Desulfarculaceae</taxon>
        <taxon>Dethiosulfatarculus</taxon>
    </lineage>
</organism>
<reference evidence="11 12" key="1">
    <citation type="submission" date="2013-11" db="EMBL/GenBank/DDBJ databases">
        <title>Metagenomic analysis of a methanogenic consortium involved in long chain n-alkane degradation.</title>
        <authorList>
            <person name="Davidova I.A."/>
            <person name="Callaghan A.V."/>
            <person name="Wawrik B."/>
            <person name="Pruitt S."/>
            <person name="Marks C."/>
            <person name="Duncan K.E."/>
            <person name="Suflita J.M."/>
        </authorList>
    </citation>
    <scope>NUCLEOTIDE SEQUENCE [LARGE SCALE GENOMIC DNA]</scope>
    <source>
        <strain evidence="11 12">SPR</strain>
    </source>
</reference>
<evidence type="ECO:0000259" key="9">
    <source>
        <dbReference type="PROSITE" id="PS50109"/>
    </source>
</evidence>
<comment type="catalytic activity">
    <reaction evidence="1">
        <text>ATP + protein L-histidine = ADP + protein N-phospho-L-histidine.</text>
        <dbReference type="EC" id="2.7.13.3"/>
    </reaction>
</comment>
<dbReference type="Pfam" id="PF02518">
    <property type="entry name" value="HATPase_c"/>
    <property type="match status" value="1"/>
</dbReference>
<dbReference type="PRINTS" id="PR00344">
    <property type="entry name" value="BCTRLSENSOR"/>
</dbReference>
<dbReference type="SUPFAM" id="SSF47384">
    <property type="entry name" value="Homodimeric domain of signal transducing histidine kinase"/>
    <property type="match status" value="1"/>
</dbReference>
<sequence>MQILWQSSNMPFDKQNKHKDVLQQLIGLGEKSLRKSYYPELRVRLNELERFRALLDQSNDAIILIDADTTKAVDVNQAAAFLLGKTKARLITEELPDLIDFESPFSLKHFPDKARQAVDHKIEGVCHFLSRDSSRIPIEFTAKLVEFADREYLVFVGRDISLRLKEEEEKRLLEAQLSQAQKLEALGALAGGIAHDFNNILAGILGSSELALASVRKGQTCPRELEQIITFTDRAQELIKQILAFSRKNEPQLTPLNLNIVIKEMIALVERTIPRMISVELHLDPSLNLVNGDANQLGQVLLNLATNAKDAMPGGGKLTIQTKNVVLKGEYSRTYLDLTPGDYVRLTVSDTGQGMDPETREHIFEPLYTTKSIGKGTGLGLATVFGIIKVHGGHITCYSRPEQGASFKIYLPP</sequence>
<feature type="domain" description="Histidine kinase" evidence="9">
    <location>
        <begin position="192"/>
        <end position="413"/>
    </location>
</feature>
<dbReference type="SUPFAM" id="SSF55874">
    <property type="entry name" value="ATPase domain of HSP90 chaperone/DNA topoisomerase II/histidine kinase"/>
    <property type="match status" value="1"/>
</dbReference>
<evidence type="ECO:0000256" key="3">
    <source>
        <dbReference type="ARBA" id="ARBA00022553"/>
    </source>
</evidence>
<dbReference type="PATRIC" id="fig|1429043.3.peg.5002"/>
<dbReference type="PROSITE" id="PS50109">
    <property type="entry name" value="HIS_KIN"/>
    <property type="match status" value="1"/>
</dbReference>
<dbReference type="InterPro" id="IPR036097">
    <property type="entry name" value="HisK_dim/P_sf"/>
</dbReference>
<keyword evidence="6" id="KW-0418">Kinase</keyword>
<dbReference type="GO" id="GO:0005524">
    <property type="term" value="F:ATP binding"/>
    <property type="evidence" value="ECO:0007669"/>
    <property type="project" value="UniProtKB-KW"/>
</dbReference>
<dbReference type="RefSeq" id="WP_052515484.1">
    <property type="nucleotide sequence ID" value="NZ_AZAC01000056.1"/>
</dbReference>
<evidence type="ECO:0000313" key="11">
    <source>
        <dbReference type="EMBL" id="KIX11513.1"/>
    </source>
</evidence>
<evidence type="ECO:0000256" key="4">
    <source>
        <dbReference type="ARBA" id="ARBA00022679"/>
    </source>
</evidence>
<dbReference type="InterPro" id="IPR005467">
    <property type="entry name" value="His_kinase_dom"/>
</dbReference>
<dbReference type="InterPro" id="IPR003661">
    <property type="entry name" value="HisK_dim/P_dom"/>
</dbReference>
<evidence type="ECO:0000256" key="1">
    <source>
        <dbReference type="ARBA" id="ARBA00000085"/>
    </source>
</evidence>
<dbReference type="GO" id="GO:0000155">
    <property type="term" value="F:phosphorelay sensor kinase activity"/>
    <property type="evidence" value="ECO:0007669"/>
    <property type="project" value="InterPro"/>
</dbReference>
<dbReference type="InParanoid" id="A0A0D2HLT3"/>
<evidence type="ECO:0000256" key="8">
    <source>
        <dbReference type="ARBA" id="ARBA00023012"/>
    </source>
</evidence>
<evidence type="ECO:0000256" key="2">
    <source>
        <dbReference type="ARBA" id="ARBA00012438"/>
    </source>
</evidence>
<dbReference type="CDD" id="cd00130">
    <property type="entry name" value="PAS"/>
    <property type="match status" value="1"/>
</dbReference>
<proteinExistence type="predicted"/>
<dbReference type="InterPro" id="IPR035965">
    <property type="entry name" value="PAS-like_dom_sf"/>
</dbReference>
<dbReference type="InterPro" id="IPR003594">
    <property type="entry name" value="HATPase_dom"/>
</dbReference>
<keyword evidence="8" id="KW-0902">Two-component regulatory system</keyword>
<evidence type="ECO:0000256" key="6">
    <source>
        <dbReference type="ARBA" id="ARBA00022777"/>
    </source>
</evidence>
<dbReference type="InterPro" id="IPR036890">
    <property type="entry name" value="HATPase_C_sf"/>
</dbReference>
<dbReference type="EMBL" id="AZAC01000056">
    <property type="protein sequence ID" value="KIX11513.1"/>
    <property type="molecule type" value="Genomic_DNA"/>
</dbReference>
<dbReference type="Gene3D" id="3.30.565.10">
    <property type="entry name" value="Histidine kinase-like ATPase, C-terminal domain"/>
    <property type="match status" value="1"/>
</dbReference>
<comment type="caution">
    <text evidence="11">The sequence shown here is derived from an EMBL/GenBank/DDBJ whole genome shotgun (WGS) entry which is preliminary data.</text>
</comment>
<accession>A0A0D2HLT3</accession>
<dbReference type="AlphaFoldDB" id="A0A0D2HLT3"/>
<dbReference type="Pfam" id="PF00512">
    <property type="entry name" value="HisKA"/>
    <property type="match status" value="1"/>
</dbReference>
<keyword evidence="7" id="KW-0067">ATP-binding</keyword>
<protein>
    <recommendedName>
        <fullName evidence="2">histidine kinase</fullName>
        <ecNumber evidence="2">2.7.13.3</ecNumber>
    </recommendedName>
</protein>
<dbReference type="NCBIfam" id="TIGR00229">
    <property type="entry name" value="sensory_box"/>
    <property type="match status" value="1"/>
</dbReference>
<gene>
    <name evidence="11" type="ORF">X474_23650</name>
</gene>
<name>A0A0D2HLT3_9BACT</name>
<dbReference type="PROSITE" id="PS50112">
    <property type="entry name" value="PAS"/>
    <property type="match status" value="1"/>
</dbReference>
<keyword evidence="5" id="KW-0547">Nucleotide-binding</keyword>
<evidence type="ECO:0000259" key="10">
    <source>
        <dbReference type="PROSITE" id="PS50112"/>
    </source>
</evidence>
<dbReference type="SMART" id="SM00091">
    <property type="entry name" value="PAS"/>
    <property type="match status" value="1"/>
</dbReference>
<dbReference type="InterPro" id="IPR004358">
    <property type="entry name" value="Sig_transdc_His_kin-like_C"/>
</dbReference>
<dbReference type="GO" id="GO:0006355">
    <property type="term" value="P:regulation of DNA-templated transcription"/>
    <property type="evidence" value="ECO:0007669"/>
    <property type="project" value="InterPro"/>
</dbReference>
<dbReference type="PANTHER" id="PTHR43065">
    <property type="entry name" value="SENSOR HISTIDINE KINASE"/>
    <property type="match status" value="1"/>
</dbReference>
<evidence type="ECO:0000256" key="7">
    <source>
        <dbReference type="ARBA" id="ARBA00022840"/>
    </source>
</evidence>
<feature type="domain" description="PAS" evidence="10">
    <location>
        <begin position="47"/>
        <end position="121"/>
    </location>
</feature>
<dbReference type="CDD" id="cd00082">
    <property type="entry name" value="HisKA"/>
    <property type="match status" value="1"/>
</dbReference>
<dbReference type="Pfam" id="PF00989">
    <property type="entry name" value="PAS"/>
    <property type="match status" value="1"/>
</dbReference>
<dbReference type="EC" id="2.7.13.3" evidence="2"/>
<keyword evidence="12" id="KW-1185">Reference proteome</keyword>
<dbReference type="Gene3D" id="3.30.450.20">
    <property type="entry name" value="PAS domain"/>
    <property type="match status" value="1"/>
</dbReference>
<dbReference type="SMART" id="SM00388">
    <property type="entry name" value="HisKA"/>
    <property type="match status" value="1"/>
</dbReference>
<dbReference type="InterPro" id="IPR000014">
    <property type="entry name" value="PAS"/>
</dbReference>
<dbReference type="SUPFAM" id="SSF55785">
    <property type="entry name" value="PYP-like sensor domain (PAS domain)"/>
    <property type="match status" value="1"/>
</dbReference>
<dbReference type="PANTHER" id="PTHR43065:SF46">
    <property type="entry name" value="C4-DICARBOXYLATE TRANSPORT SENSOR PROTEIN DCTB"/>
    <property type="match status" value="1"/>
</dbReference>
<dbReference type="InterPro" id="IPR013767">
    <property type="entry name" value="PAS_fold"/>
</dbReference>